<dbReference type="Gene3D" id="3.40.30.10">
    <property type="entry name" value="Glutaredoxin"/>
    <property type="match status" value="1"/>
</dbReference>
<organism evidence="7 8">
    <name type="scientific">Alteraurantiacibacter buctensis</name>
    <dbReference type="NCBI Taxonomy" id="1503981"/>
    <lineage>
        <taxon>Bacteria</taxon>
        <taxon>Pseudomonadati</taxon>
        <taxon>Pseudomonadota</taxon>
        <taxon>Alphaproteobacteria</taxon>
        <taxon>Sphingomonadales</taxon>
        <taxon>Erythrobacteraceae</taxon>
        <taxon>Alteraurantiacibacter</taxon>
    </lineage>
</organism>
<proteinExistence type="inferred from homology"/>
<dbReference type="Proteomes" id="UP000466966">
    <property type="component" value="Unassembled WGS sequence"/>
</dbReference>
<keyword evidence="5" id="KW-0732">Signal</keyword>
<evidence type="ECO:0000256" key="4">
    <source>
        <dbReference type="PIRSR" id="PIRSR603782-2"/>
    </source>
</evidence>
<dbReference type="RefSeq" id="WP_160773410.1">
    <property type="nucleotide sequence ID" value="NZ_WTYV01000010.1"/>
</dbReference>
<evidence type="ECO:0000313" key="7">
    <source>
        <dbReference type="EMBL" id="MXO73481.1"/>
    </source>
</evidence>
<dbReference type="SUPFAM" id="SSF52833">
    <property type="entry name" value="Thioredoxin-like"/>
    <property type="match status" value="1"/>
</dbReference>
<evidence type="ECO:0000256" key="5">
    <source>
        <dbReference type="SAM" id="SignalP"/>
    </source>
</evidence>
<dbReference type="InterPro" id="IPR036249">
    <property type="entry name" value="Thioredoxin-like_sf"/>
</dbReference>
<feature type="domain" description="Thioredoxin" evidence="6">
    <location>
        <begin position="19"/>
        <end position="201"/>
    </location>
</feature>
<keyword evidence="8" id="KW-1185">Reference proteome</keyword>
<feature type="binding site" evidence="3">
    <location>
        <position position="73"/>
    </location>
    <ligand>
        <name>Cu cation</name>
        <dbReference type="ChEBI" id="CHEBI:23378"/>
    </ligand>
</feature>
<dbReference type="AlphaFoldDB" id="A0A844Z3D4"/>
<comment type="caution">
    <text evidence="7">The sequence shown here is derived from an EMBL/GenBank/DDBJ whole genome shotgun (WGS) entry which is preliminary data.</text>
</comment>
<dbReference type="Pfam" id="PF02630">
    <property type="entry name" value="SCO1-SenC"/>
    <property type="match status" value="1"/>
</dbReference>
<dbReference type="PANTHER" id="PTHR12151">
    <property type="entry name" value="ELECTRON TRANSPORT PROTIN SCO1/SENC FAMILY MEMBER"/>
    <property type="match status" value="1"/>
</dbReference>
<evidence type="ECO:0000256" key="1">
    <source>
        <dbReference type="ARBA" id="ARBA00010996"/>
    </source>
</evidence>
<feature type="disulfide bond" description="Redox-active" evidence="4">
    <location>
        <begin position="73"/>
        <end position="77"/>
    </location>
</feature>
<dbReference type="FunFam" id="3.40.30.10:FF:000013">
    <property type="entry name" value="Blast:Protein SCO1 homolog, mitochondrial"/>
    <property type="match status" value="1"/>
</dbReference>
<dbReference type="PROSITE" id="PS51257">
    <property type="entry name" value="PROKAR_LIPOPROTEIN"/>
    <property type="match status" value="1"/>
</dbReference>
<dbReference type="CDD" id="cd02968">
    <property type="entry name" value="SCO"/>
    <property type="match status" value="1"/>
</dbReference>
<evidence type="ECO:0000256" key="3">
    <source>
        <dbReference type="PIRSR" id="PIRSR603782-1"/>
    </source>
</evidence>
<keyword evidence="4" id="KW-1015">Disulfide bond</keyword>
<dbReference type="InterPro" id="IPR013766">
    <property type="entry name" value="Thioredoxin_domain"/>
</dbReference>
<accession>A0A844Z3D4</accession>
<gene>
    <name evidence="7" type="ORF">GRI99_17830</name>
</gene>
<dbReference type="EMBL" id="WTYV01000010">
    <property type="protein sequence ID" value="MXO73481.1"/>
    <property type="molecule type" value="Genomic_DNA"/>
</dbReference>
<comment type="similarity">
    <text evidence="1">Belongs to the SCO1/2 family.</text>
</comment>
<sequence length="201" mass="22051">MNRLAMFKLFRPVAAALALSLAACGPSAPSGPPPLEGAAIGGPFELVNGAGQTVRWSDYDGKWRMVYFGYTWCPDVCPFDVTRMMRGYRDWAEQNPDLADDVVPIFITVDPERDTPEKIAEYTSKFGPQLVGLTGTPEAIRQAADAFAVYYSRGDDDDQVGYKVDHSNAAYLMDRQGNPIALLPVDESHEGVTAVLGEWVR</sequence>
<feature type="signal peptide" evidence="5">
    <location>
        <begin position="1"/>
        <end position="28"/>
    </location>
</feature>
<reference evidence="7 8" key="1">
    <citation type="submission" date="2019-12" db="EMBL/GenBank/DDBJ databases">
        <title>Genomic-based taxomic classification of the family Erythrobacteraceae.</title>
        <authorList>
            <person name="Xu L."/>
        </authorList>
    </citation>
    <scope>NUCLEOTIDE SEQUENCE [LARGE SCALE GENOMIC DNA]</scope>
    <source>
        <strain evidence="7 8">M0322</strain>
    </source>
</reference>
<keyword evidence="2 3" id="KW-0186">Copper</keyword>
<dbReference type="PROSITE" id="PS51352">
    <property type="entry name" value="THIOREDOXIN_2"/>
    <property type="match status" value="1"/>
</dbReference>
<feature type="binding site" evidence="3">
    <location>
        <position position="77"/>
    </location>
    <ligand>
        <name>Cu cation</name>
        <dbReference type="ChEBI" id="CHEBI:23378"/>
    </ligand>
</feature>
<dbReference type="GO" id="GO:0046872">
    <property type="term" value="F:metal ion binding"/>
    <property type="evidence" value="ECO:0007669"/>
    <property type="project" value="UniProtKB-KW"/>
</dbReference>
<keyword evidence="3" id="KW-0479">Metal-binding</keyword>
<feature type="chain" id="PRO_5032459646" evidence="5">
    <location>
        <begin position="29"/>
        <end position="201"/>
    </location>
</feature>
<dbReference type="OrthoDB" id="9790194at2"/>
<evidence type="ECO:0000256" key="2">
    <source>
        <dbReference type="ARBA" id="ARBA00023008"/>
    </source>
</evidence>
<dbReference type="PANTHER" id="PTHR12151:SF25">
    <property type="entry name" value="LINALOOL DEHYDRATASE_ISOMERASE DOMAIN-CONTAINING PROTEIN"/>
    <property type="match status" value="1"/>
</dbReference>
<evidence type="ECO:0000259" key="6">
    <source>
        <dbReference type="PROSITE" id="PS51352"/>
    </source>
</evidence>
<evidence type="ECO:0000313" key="8">
    <source>
        <dbReference type="Proteomes" id="UP000466966"/>
    </source>
</evidence>
<feature type="binding site" evidence="3">
    <location>
        <position position="166"/>
    </location>
    <ligand>
        <name>Cu cation</name>
        <dbReference type="ChEBI" id="CHEBI:23378"/>
    </ligand>
</feature>
<protein>
    <submittedName>
        <fullName evidence="7">Redoxin domain-containing protein</fullName>
    </submittedName>
</protein>
<name>A0A844Z3D4_9SPHN</name>
<dbReference type="InterPro" id="IPR003782">
    <property type="entry name" value="SCO1/SenC"/>
</dbReference>